<evidence type="ECO:0000313" key="10">
    <source>
        <dbReference type="EMBL" id="THG05048.1"/>
    </source>
</evidence>
<evidence type="ECO:0000256" key="8">
    <source>
        <dbReference type="SAM" id="MobiDB-lite"/>
    </source>
</evidence>
<keyword evidence="4" id="KW-0547">Nucleotide-binding</keyword>
<keyword evidence="5" id="KW-0067">ATP-binding</keyword>
<keyword evidence="7" id="KW-0030">Aminoacyl-tRNA synthetase</keyword>
<proteinExistence type="inferred from homology"/>
<evidence type="ECO:0000256" key="7">
    <source>
        <dbReference type="ARBA" id="ARBA00023146"/>
    </source>
</evidence>
<evidence type="ECO:0000256" key="2">
    <source>
        <dbReference type="ARBA" id="ARBA00013164"/>
    </source>
</evidence>
<evidence type="ECO:0000256" key="1">
    <source>
        <dbReference type="ARBA" id="ARBA00005594"/>
    </source>
</evidence>
<keyword evidence="6" id="KW-0648">Protein biosynthesis</keyword>
<comment type="caution">
    <text evidence="10">The sequence shown here is derived from an EMBL/GenBank/DDBJ whole genome shotgun (WGS) entry which is preliminary data.</text>
</comment>
<dbReference type="InterPro" id="IPR002300">
    <property type="entry name" value="aa-tRNA-synth_Ia"/>
</dbReference>
<keyword evidence="11" id="KW-1185">Reference proteome</keyword>
<evidence type="ECO:0000256" key="4">
    <source>
        <dbReference type="ARBA" id="ARBA00022741"/>
    </source>
</evidence>
<name>A0A4S4DPQ0_CAMSN</name>
<dbReference type="InterPro" id="IPR014729">
    <property type="entry name" value="Rossmann-like_a/b/a_fold"/>
</dbReference>
<gene>
    <name evidence="10" type="ORF">TEA_003686</name>
</gene>
<dbReference type="PRINTS" id="PR00985">
    <property type="entry name" value="TRNASYNTHLEU"/>
</dbReference>
<sequence length="525" mass="59827">MIDFQVETADLSSGKPARRETNTMPQWAGSCWYYLRFMDPKNSEALVDKMKEMYWSPVYVYVGSAEHAVLHLLYSRFWHKVMKSGDSFVLKDNPKIRLIAWAHKMSKSRGNVVNPDDVVFEYGADSLRLYEMFMGPFSSLFISAPFLHDLSYTGGIEGVHRFLGRIWRLIVGSPLPNADLWLWLICGADHVSAASAFRPFLVCSLQCFGCGMFWVTEEIEGTRFNTGSSAMTVFIYAAYKGPRIDAASLKLIIYQLVFCSPESLVVLTQRYTKDDGFDPSILKPSISFAACSGKEGTQAKDDPSILKPYFLDIRSNATLFVTERKYSYDMFSVLASKPGIRIWKYSYDMSNIISMGFNFRAVFSSGADLDWGLKNDIRVLKRRMEHVSIHKSPNYQAYPRALSLFYRLCNDAQLKSGQELRDTTLRTKMHRFSVATIGFTILFQNLGLRRGGDTIWGGLDWSPEEGYKCFAKKAKNNETETMGQNGKGCLDNRKHVHYGKMISFGKDVAEAQPTEMERMDFKEMF</sequence>
<dbReference type="GO" id="GO:0005829">
    <property type="term" value="C:cytosol"/>
    <property type="evidence" value="ECO:0007669"/>
    <property type="project" value="TreeGrafter"/>
</dbReference>
<dbReference type="PANTHER" id="PTHR43740:SF2">
    <property type="entry name" value="LEUCINE--TRNA LIGASE, MITOCHONDRIAL"/>
    <property type="match status" value="1"/>
</dbReference>
<dbReference type="PANTHER" id="PTHR43740">
    <property type="entry name" value="LEUCYL-TRNA SYNTHETASE"/>
    <property type="match status" value="1"/>
</dbReference>
<dbReference type="Proteomes" id="UP000306102">
    <property type="component" value="Unassembled WGS sequence"/>
</dbReference>
<organism evidence="10 11">
    <name type="scientific">Camellia sinensis var. sinensis</name>
    <name type="common">China tea</name>
    <dbReference type="NCBI Taxonomy" id="542762"/>
    <lineage>
        <taxon>Eukaryota</taxon>
        <taxon>Viridiplantae</taxon>
        <taxon>Streptophyta</taxon>
        <taxon>Embryophyta</taxon>
        <taxon>Tracheophyta</taxon>
        <taxon>Spermatophyta</taxon>
        <taxon>Magnoliopsida</taxon>
        <taxon>eudicotyledons</taxon>
        <taxon>Gunneridae</taxon>
        <taxon>Pentapetalae</taxon>
        <taxon>asterids</taxon>
        <taxon>Ericales</taxon>
        <taxon>Theaceae</taxon>
        <taxon>Camellia</taxon>
    </lineage>
</organism>
<feature type="region of interest" description="Disordered" evidence="8">
    <location>
        <begin position="1"/>
        <end position="21"/>
    </location>
</feature>
<dbReference type="EC" id="6.1.1.4" evidence="2"/>
<dbReference type="Gene3D" id="3.40.50.620">
    <property type="entry name" value="HUPs"/>
    <property type="match status" value="1"/>
</dbReference>
<evidence type="ECO:0000256" key="3">
    <source>
        <dbReference type="ARBA" id="ARBA00022598"/>
    </source>
</evidence>
<keyword evidence="3" id="KW-0436">Ligase</keyword>
<reference evidence="10 11" key="1">
    <citation type="journal article" date="2018" name="Proc. Natl. Acad. Sci. U.S.A.">
        <title>Draft genome sequence of Camellia sinensis var. sinensis provides insights into the evolution of the tea genome and tea quality.</title>
        <authorList>
            <person name="Wei C."/>
            <person name="Yang H."/>
            <person name="Wang S."/>
            <person name="Zhao J."/>
            <person name="Liu C."/>
            <person name="Gao L."/>
            <person name="Xia E."/>
            <person name="Lu Y."/>
            <person name="Tai Y."/>
            <person name="She G."/>
            <person name="Sun J."/>
            <person name="Cao H."/>
            <person name="Tong W."/>
            <person name="Gao Q."/>
            <person name="Li Y."/>
            <person name="Deng W."/>
            <person name="Jiang X."/>
            <person name="Wang W."/>
            <person name="Chen Q."/>
            <person name="Zhang S."/>
            <person name="Li H."/>
            <person name="Wu J."/>
            <person name="Wang P."/>
            <person name="Li P."/>
            <person name="Shi C."/>
            <person name="Zheng F."/>
            <person name="Jian J."/>
            <person name="Huang B."/>
            <person name="Shan D."/>
            <person name="Shi M."/>
            <person name="Fang C."/>
            <person name="Yue Y."/>
            <person name="Li F."/>
            <person name="Li D."/>
            <person name="Wei S."/>
            <person name="Han B."/>
            <person name="Jiang C."/>
            <person name="Yin Y."/>
            <person name="Xia T."/>
            <person name="Zhang Z."/>
            <person name="Bennetzen J.L."/>
            <person name="Zhao S."/>
            <person name="Wan X."/>
        </authorList>
    </citation>
    <scope>NUCLEOTIDE SEQUENCE [LARGE SCALE GENOMIC DNA]</scope>
    <source>
        <strain evidence="11">cv. Shuchazao</strain>
        <tissue evidence="10">Leaf</tissue>
    </source>
</reference>
<dbReference type="InterPro" id="IPR002302">
    <property type="entry name" value="Leu-tRNA-ligase"/>
</dbReference>
<dbReference type="AlphaFoldDB" id="A0A4S4DPQ0"/>
<evidence type="ECO:0000256" key="6">
    <source>
        <dbReference type="ARBA" id="ARBA00022917"/>
    </source>
</evidence>
<comment type="similarity">
    <text evidence="1">Belongs to the class-I aminoacyl-tRNA synthetase family.</text>
</comment>
<protein>
    <recommendedName>
        <fullName evidence="2">leucine--tRNA ligase</fullName>
        <ecNumber evidence="2">6.1.1.4</ecNumber>
    </recommendedName>
</protein>
<dbReference type="GO" id="GO:0004823">
    <property type="term" value="F:leucine-tRNA ligase activity"/>
    <property type="evidence" value="ECO:0007669"/>
    <property type="project" value="UniProtKB-EC"/>
</dbReference>
<evidence type="ECO:0000259" key="9">
    <source>
        <dbReference type="Pfam" id="PF00133"/>
    </source>
</evidence>
<feature type="domain" description="Aminoacyl-tRNA synthetase class Ia" evidence="9">
    <location>
        <begin position="103"/>
        <end position="130"/>
    </location>
</feature>
<dbReference type="GO" id="GO:0006429">
    <property type="term" value="P:leucyl-tRNA aminoacylation"/>
    <property type="evidence" value="ECO:0007669"/>
    <property type="project" value="InterPro"/>
</dbReference>
<accession>A0A4S4DPQ0</accession>
<dbReference type="GO" id="GO:0005524">
    <property type="term" value="F:ATP binding"/>
    <property type="evidence" value="ECO:0007669"/>
    <property type="project" value="UniProtKB-KW"/>
</dbReference>
<dbReference type="Gene3D" id="1.10.730.10">
    <property type="entry name" value="Isoleucyl-tRNA Synthetase, Domain 1"/>
    <property type="match status" value="1"/>
</dbReference>
<dbReference type="SUPFAM" id="SSF52374">
    <property type="entry name" value="Nucleotidylyl transferase"/>
    <property type="match status" value="1"/>
</dbReference>
<evidence type="ECO:0000256" key="5">
    <source>
        <dbReference type="ARBA" id="ARBA00022840"/>
    </source>
</evidence>
<dbReference type="EMBL" id="SDRB02010667">
    <property type="protein sequence ID" value="THG05048.1"/>
    <property type="molecule type" value="Genomic_DNA"/>
</dbReference>
<evidence type="ECO:0000313" key="11">
    <source>
        <dbReference type="Proteomes" id="UP000306102"/>
    </source>
</evidence>
<dbReference type="Pfam" id="PF00133">
    <property type="entry name" value="tRNA-synt_1"/>
    <property type="match status" value="1"/>
</dbReference>
<dbReference type="STRING" id="542762.A0A4S4DPQ0"/>